<reference evidence="2" key="1">
    <citation type="submission" date="2025-08" db="UniProtKB">
        <authorList>
            <consortium name="RefSeq"/>
        </authorList>
    </citation>
    <scope>IDENTIFICATION</scope>
</reference>
<sequence>MAGRPAYALGVSLAELGKTPTEMTGVPDCQKGEDHPTFITEPTENGDTVVLFPFGEVTFPLGITVELNRENPDCIARIYLAKTSNSSQINQSPYLIEFLVTGMRVRTRKSESPATDIQTRFLVNQCQIEVTYQHKQITIRLAYNEGGLEISRLFKESPAKGVHFLGISSTGRVEWKFSLFEPPKISLDII</sequence>
<dbReference type="AlphaFoldDB" id="A0A8B7ZAJ3"/>
<proteinExistence type="predicted"/>
<evidence type="ECO:0000313" key="2">
    <source>
        <dbReference type="RefSeq" id="XP_022102673.1"/>
    </source>
</evidence>
<name>A0A8B7ZAJ3_ACAPL</name>
<evidence type="ECO:0000313" key="1">
    <source>
        <dbReference type="Proteomes" id="UP000694845"/>
    </source>
</evidence>
<dbReference type="RefSeq" id="XP_022102673.1">
    <property type="nucleotide sequence ID" value="XM_022246981.1"/>
</dbReference>
<dbReference type="KEGG" id="aplc:110985742"/>
<keyword evidence="1" id="KW-1185">Reference proteome</keyword>
<gene>
    <name evidence="2" type="primary">LOC110985742</name>
</gene>
<organism evidence="1 2">
    <name type="scientific">Acanthaster planci</name>
    <name type="common">Crown-of-thorns starfish</name>
    <dbReference type="NCBI Taxonomy" id="133434"/>
    <lineage>
        <taxon>Eukaryota</taxon>
        <taxon>Metazoa</taxon>
        <taxon>Echinodermata</taxon>
        <taxon>Eleutherozoa</taxon>
        <taxon>Asterozoa</taxon>
        <taxon>Asteroidea</taxon>
        <taxon>Valvatacea</taxon>
        <taxon>Valvatida</taxon>
        <taxon>Acanthasteridae</taxon>
        <taxon>Acanthaster</taxon>
    </lineage>
</organism>
<dbReference type="Proteomes" id="UP000694845">
    <property type="component" value="Unplaced"/>
</dbReference>
<accession>A0A8B7ZAJ3</accession>
<protein>
    <submittedName>
        <fullName evidence="2">Uncharacterized protein LOC110985742</fullName>
    </submittedName>
</protein>
<dbReference type="GeneID" id="110985742"/>
<dbReference type="OrthoDB" id="10562361at2759"/>